<reference evidence="1 2" key="1">
    <citation type="submission" date="2018-06" db="EMBL/GenBank/DDBJ databases">
        <title>Extensive metabolic versatility and redundancy in microbially diverse, dynamic hydrothermal sediments.</title>
        <authorList>
            <person name="Dombrowski N."/>
            <person name="Teske A."/>
            <person name="Baker B.J."/>
        </authorList>
    </citation>
    <scope>NUCLEOTIDE SEQUENCE [LARGE SCALE GENOMIC DNA]</scope>
    <source>
        <strain evidence="1">B51_G17</strain>
    </source>
</reference>
<organism evidence="1 2">
    <name type="scientific">Candidatus Iainarchaeum sp</name>
    <dbReference type="NCBI Taxonomy" id="3101447"/>
    <lineage>
        <taxon>Archaea</taxon>
        <taxon>Candidatus Iainarchaeota</taxon>
        <taxon>Candidatus Iainarchaeia</taxon>
        <taxon>Candidatus Iainarchaeales</taxon>
        <taxon>Candidatus Iainarchaeaceae</taxon>
        <taxon>Candidatus Iainarchaeum</taxon>
    </lineage>
</organism>
<gene>
    <name evidence="1" type="ORF">DRO04_02880</name>
</gene>
<protein>
    <submittedName>
        <fullName evidence="1">Uncharacterized protein</fullName>
    </submittedName>
</protein>
<name>A0A497JIV1_9ARCH</name>
<accession>A0A497JIV1</accession>
<dbReference type="EMBL" id="QMWP01000109">
    <property type="protein sequence ID" value="RLG69777.1"/>
    <property type="molecule type" value="Genomic_DNA"/>
</dbReference>
<proteinExistence type="predicted"/>
<dbReference type="AlphaFoldDB" id="A0A497JIV1"/>
<comment type="caution">
    <text evidence="1">The sequence shown here is derived from an EMBL/GenBank/DDBJ whole genome shotgun (WGS) entry which is preliminary data.</text>
</comment>
<evidence type="ECO:0000313" key="2">
    <source>
        <dbReference type="Proteomes" id="UP000278031"/>
    </source>
</evidence>
<sequence>MVVLAEFWEKALDKEWEDKSPKELVDAPVHALSGVSEEDAKLLKEAFNIKTIKDFALNRYVLIAQVLKGLAELEEIIKEAEKES</sequence>
<dbReference type="Proteomes" id="UP000278031">
    <property type="component" value="Unassembled WGS sequence"/>
</dbReference>
<evidence type="ECO:0000313" key="1">
    <source>
        <dbReference type="EMBL" id="RLG69777.1"/>
    </source>
</evidence>